<name>A0A9W6XPW6_9STRA</name>
<keyword evidence="1" id="KW-0812">Transmembrane</keyword>
<comment type="caution">
    <text evidence="2">The sequence shown here is derived from an EMBL/GenBank/DDBJ whole genome shotgun (WGS) entry which is preliminary data.</text>
</comment>
<dbReference type="EMBL" id="BSXT01001650">
    <property type="protein sequence ID" value="GMF44181.1"/>
    <property type="molecule type" value="Genomic_DNA"/>
</dbReference>
<keyword evidence="3" id="KW-1185">Reference proteome</keyword>
<keyword evidence="1" id="KW-1133">Transmembrane helix</keyword>
<reference evidence="2" key="1">
    <citation type="submission" date="2023-04" db="EMBL/GenBank/DDBJ databases">
        <title>Phytophthora fragariaefolia NBRC 109709.</title>
        <authorList>
            <person name="Ichikawa N."/>
            <person name="Sato H."/>
            <person name="Tonouchi N."/>
        </authorList>
    </citation>
    <scope>NUCLEOTIDE SEQUENCE</scope>
    <source>
        <strain evidence="2">NBRC 109709</strain>
    </source>
</reference>
<organism evidence="2 3">
    <name type="scientific">Phytophthora fragariaefolia</name>
    <dbReference type="NCBI Taxonomy" id="1490495"/>
    <lineage>
        <taxon>Eukaryota</taxon>
        <taxon>Sar</taxon>
        <taxon>Stramenopiles</taxon>
        <taxon>Oomycota</taxon>
        <taxon>Peronosporomycetes</taxon>
        <taxon>Peronosporales</taxon>
        <taxon>Peronosporaceae</taxon>
        <taxon>Phytophthora</taxon>
    </lineage>
</organism>
<sequence>MDPYEENWVECRILSNVESSVVVSSTVFRDNEARRRLVWITLDCVLGLMACMGVELIILLRYAKDYDIQSFGFDDSLWRNDEWAARALNEVRMVVVVSWTDLASRTLFALGLVMTTTNVKQLLQRLLRTRNRVIQSTTVSHEKTTQKRYENNVCISSSKLPKLSEKSTPLPVQSGASLEQSDFYWEYD</sequence>
<evidence type="ECO:0000313" key="2">
    <source>
        <dbReference type="EMBL" id="GMF44181.1"/>
    </source>
</evidence>
<evidence type="ECO:0000313" key="3">
    <source>
        <dbReference type="Proteomes" id="UP001165121"/>
    </source>
</evidence>
<keyword evidence="1" id="KW-0472">Membrane</keyword>
<proteinExistence type="predicted"/>
<accession>A0A9W6XPW6</accession>
<protein>
    <submittedName>
        <fullName evidence="2">Unnamed protein product</fullName>
    </submittedName>
</protein>
<evidence type="ECO:0000256" key="1">
    <source>
        <dbReference type="SAM" id="Phobius"/>
    </source>
</evidence>
<dbReference type="Proteomes" id="UP001165121">
    <property type="component" value="Unassembled WGS sequence"/>
</dbReference>
<dbReference type="OrthoDB" id="127325at2759"/>
<dbReference type="AlphaFoldDB" id="A0A9W6XPW6"/>
<feature type="transmembrane region" description="Helical" evidence="1">
    <location>
        <begin position="37"/>
        <end position="60"/>
    </location>
</feature>
<gene>
    <name evidence="2" type="ORF">Pfra01_001526500</name>
</gene>